<evidence type="ECO:0000313" key="2">
    <source>
        <dbReference type="Proteomes" id="UP000027222"/>
    </source>
</evidence>
<reference evidence="2" key="1">
    <citation type="journal article" date="2014" name="Proc. Natl. Acad. Sci. U.S.A.">
        <title>Extensive sampling of basidiomycete genomes demonstrates inadequacy of the white-rot/brown-rot paradigm for wood decay fungi.</title>
        <authorList>
            <person name="Riley R."/>
            <person name="Salamov A.A."/>
            <person name="Brown D.W."/>
            <person name="Nagy L.G."/>
            <person name="Floudas D."/>
            <person name="Held B.W."/>
            <person name="Levasseur A."/>
            <person name="Lombard V."/>
            <person name="Morin E."/>
            <person name="Otillar R."/>
            <person name="Lindquist E.A."/>
            <person name="Sun H."/>
            <person name="LaButti K.M."/>
            <person name="Schmutz J."/>
            <person name="Jabbour D."/>
            <person name="Luo H."/>
            <person name="Baker S.E."/>
            <person name="Pisabarro A.G."/>
            <person name="Walton J.D."/>
            <person name="Blanchette R.A."/>
            <person name="Henrissat B."/>
            <person name="Martin F."/>
            <person name="Cullen D."/>
            <person name="Hibbett D.S."/>
            <person name="Grigoriev I.V."/>
        </authorList>
    </citation>
    <scope>NUCLEOTIDE SEQUENCE [LARGE SCALE GENOMIC DNA]</scope>
    <source>
        <strain evidence="2">CBS 339.88</strain>
    </source>
</reference>
<name>A0A067T2F7_GALM3</name>
<organism evidence="1 2">
    <name type="scientific">Galerina marginata (strain CBS 339.88)</name>
    <dbReference type="NCBI Taxonomy" id="685588"/>
    <lineage>
        <taxon>Eukaryota</taxon>
        <taxon>Fungi</taxon>
        <taxon>Dikarya</taxon>
        <taxon>Basidiomycota</taxon>
        <taxon>Agaricomycotina</taxon>
        <taxon>Agaricomycetes</taxon>
        <taxon>Agaricomycetidae</taxon>
        <taxon>Agaricales</taxon>
        <taxon>Agaricineae</taxon>
        <taxon>Strophariaceae</taxon>
        <taxon>Galerina</taxon>
    </lineage>
</organism>
<sequence length="384" mass="42318">MDTESSPPNLKRAPSIPTTELQPDIKFKRLRQDRLDSTVDPELVREFRSCVNALLTSNITDTLASLRERGGGVERQAAAIEHLLIALRTLKTPDGLLFDTKWDEGLTLPFDSPLLLAEIPVETSALLTRLETLRKLITTAQFPLTASSSVGDDPMQDLPFGDKDILVSATSTCSNQPKESIVAISIRGRGYGRGGPSILTLDPAFCLFFVLNNTVSPAEKDRNEDQIGAWGVASILAGTMGEIYPDGSGHWGHSSTRYSYLCEDDLAASVPEPMPLGSFSIPRDFRPTDKNKRRVAFMYALDGFLPLQWRTDAVILNGHKEGRFDVIFSDDDKSYYLAIRIDTEMPVGVNPDKQLGCMYDLFLISSVDHSTGLPYQAAQCSLLQ</sequence>
<dbReference type="HOGENOM" id="CLU_719702_0_0_1"/>
<evidence type="ECO:0000313" key="1">
    <source>
        <dbReference type="EMBL" id="KDR77326.1"/>
    </source>
</evidence>
<dbReference type="AlphaFoldDB" id="A0A067T2F7"/>
<dbReference type="Proteomes" id="UP000027222">
    <property type="component" value="Unassembled WGS sequence"/>
</dbReference>
<accession>A0A067T2F7</accession>
<proteinExistence type="predicted"/>
<protein>
    <submittedName>
        <fullName evidence="1">Uncharacterized protein</fullName>
    </submittedName>
</protein>
<keyword evidence="2" id="KW-1185">Reference proteome</keyword>
<dbReference type="EMBL" id="KL142377">
    <property type="protein sequence ID" value="KDR77326.1"/>
    <property type="molecule type" value="Genomic_DNA"/>
</dbReference>
<gene>
    <name evidence="1" type="ORF">GALMADRAFT_442645</name>
</gene>